<evidence type="ECO:0000313" key="3">
    <source>
        <dbReference type="Proteomes" id="UP000278807"/>
    </source>
</evidence>
<keyword evidence="1" id="KW-0732">Signal</keyword>
<evidence type="ECO:0000313" key="4">
    <source>
        <dbReference type="WBParaSite" id="HNAJ_0000470501-mRNA-1"/>
    </source>
</evidence>
<keyword evidence="3" id="KW-1185">Reference proteome</keyword>
<name>A0A0R3TCB6_RODNA</name>
<organism evidence="4">
    <name type="scientific">Rodentolepis nana</name>
    <name type="common">Dwarf tapeworm</name>
    <name type="synonym">Hymenolepis nana</name>
    <dbReference type="NCBI Taxonomy" id="102285"/>
    <lineage>
        <taxon>Eukaryota</taxon>
        <taxon>Metazoa</taxon>
        <taxon>Spiralia</taxon>
        <taxon>Lophotrochozoa</taxon>
        <taxon>Platyhelminthes</taxon>
        <taxon>Cestoda</taxon>
        <taxon>Eucestoda</taxon>
        <taxon>Cyclophyllidea</taxon>
        <taxon>Hymenolepididae</taxon>
        <taxon>Rodentolepis</taxon>
    </lineage>
</organism>
<proteinExistence type="predicted"/>
<feature type="chain" id="PRO_5043131763" evidence="1">
    <location>
        <begin position="17"/>
        <end position="102"/>
    </location>
</feature>
<dbReference type="EMBL" id="UZAE01003514">
    <property type="protein sequence ID" value="VDO00563.1"/>
    <property type="molecule type" value="Genomic_DNA"/>
</dbReference>
<dbReference type="Proteomes" id="UP000278807">
    <property type="component" value="Unassembled WGS sequence"/>
</dbReference>
<dbReference type="OrthoDB" id="6276319at2759"/>
<accession>A0A0R3TCB6</accession>
<sequence length="102" mass="11991">MLTLFIVLLTSSRSLAETVEDPDLSDNNKDPPTIPIFIKQTYYVFSELAFDWEKYPYDHEFTRRLFTEGSPTIKEVFLTFLLATGFILFRYLTEPKLRVSLK</sequence>
<evidence type="ECO:0000256" key="1">
    <source>
        <dbReference type="SAM" id="SignalP"/>
    </source>
</evidence>
<dbReference type="WBParaSite" id="HNAJ_0000470501-mRNA-1">
    <property type="protein sequence ID" value="HNAJ_0000470501-mRNA-1"/>
    <property type="gene ID" value="HNAJ_0000470501"/>
</dbReference>
<dbReference type="AlphaFoldDB" id="A0A0R3TCB6"/>
<gene>
    <name evidence="2" type="ORF">HNAJ_LOCUS4703</name>
</gene>
<reference evidence="4" key="1">
    <citation type="submission" date="2017-02" db="UniProtKB">
        <authorList>
            <consortium name="WormBaseParasite"/>
        </authorList>
    </citation>
    <scope>IDENTIFICATION</scope>
</reference>
<evidence type="ECO:0000313" key="2">
    <source>
        <dbReference type="EMBL" id="VDO00563.1"/>
    </source>
</evidence>
<feature type="signal peptide" evidence="1">
    <location>
        <begin position="1"/>
        <end position="16"/>
    </location>
</feature>
<protein>
    <submittedName>
        <fullName evidence="2 4">Uncharacterized protein</fullName>
    </submittedName>
</protein>
<reference evidence="2 3" key="2">
    <citation type="submission" date="2018-11" db="EMBL/GenBank/DDBJ databases">
        <authorList>
            <consortium name="Pathogen Informatics"/>
        </authorList>
    </citation>
    <scope>NUCLEOTIDE SEQUENCE [LARGE SCALE GENOMIC DNA]</scope>
</reference>